<dbReference type="InterPro" id="IPR013083">
    <property type="entry name" value="Znf_RING/FYVE/PHD"/>
</dbReference>
<dbReference type="Proteomes" id="UP000030689">
    <property type="component" value="Unassembled WGS sequence"/>
</dbReference>
<organism evidence="2 3">
    <name type="scientific">Eutrema salsugineum</name>
    <name type="common">Saltwater cress</name>
    <name type="synonym">Sisymbrium salsugineum</name>
    <dbReference type="NCBI Taxonomy" id="72664"/>
    <lineage>
        <taxon>Eukaryota</taxon>
        <taxon>Viridiplantae</taxon>
        <taxon>Streptophyta</taxon>
        <taxon>Embryophyta</taxon>
        <taxon>Tracheophyta</taxon>
        <taxon>Spermatophyta</taxon>
        <taxon>Magnoliopsida</taxon>
        <taxon>eudicotyledons</taxon>
        <taxon>Gunneridae</taxon>
        <taxon>Pentapetalae</taxon>
        <taxon>rosids</taxon>
        <taxon>malvids</taxon>
        <taxon>Brassicales</taxon>
        <taxon>Brassicaceae</taxon>
        <taxon>Eutremeae</taxon>
        <taxon>Eutrema</taxon>
    </lineage>
</organism>
<dbReference type="AlphaFoldDB" id="V4L9N4"/>
<name>V4L9N4_EUTSA</name>
<accession>V4L9N4</accession>
<keyword evidence="3" id="KW-1185">Reference proteome</keyword>
<dbReference type="GO" id="GO:0016020">
    <property type="term" value="C:membrane"/>
    <property type="evidence" value="ECO:0007669"/>
    <property type="project" value="TreeGrafter"/>
</dbReference>
<evidence type="ECO:0000313" key="2">
    <source>
        <dbReference type="EMBL" id="ESQ39062.1"/>
    </source>
</evidence>
<protein>
    <recommendedName>
        <fullName evidence="1">RING-type domain-containing protein</fullName>
    </recommendedName>
</protein>
<dbReference type="KEGG" id="eus:EUTSA_v10001728mg"/>
<dbReference type="Pfam" id="PF13639">
    <property type="entry name" value="zf-RING_2"/>
    <property type="match status" value="1"/>
</dbReference>
<dbReference type="eggNOG" id="KOG0800">
    <property type="taxonomic scope" value="Eukaryota"/>
</dbReference>
<proteinExistence type="predicted"/>
<dbReference type="PANTHER" id="PTHR22765">
    <property type="entry name" value="RING FINGER AND PROTEASE ASSOCIATED DOMAIN-CONTAINING"/>
    <property type="match status" value="1"/>
</dbReference>
<dbReference type="EMBL" id="KI517481">
    <property type="protein sequence ID" value="ESQ39062.1"/>
    <property type="molecule type" value="Genomic_DNA"/>
</dbReference>
<dbReference type="SUPFAM" id="SSF57850">
    <property type="entry name" value="RING/U-box"/>
    <property type="match status" value="1"/>
</dbReference>
<gene>
    <name evidence="2" type="ORF">EUTSA_v10001728mg</name>
</gene>
<dbReference type="Gramene" id="ESQ39062">
    <property type="protein sequence ID" value="ESQ39062"/>
    <property type="gene ID" value="EUTSA_v10001728mg"/>
</dbReference>
<dbReference type="Gene3D" id="3.30.40.10">
    <property type="entry name" value="Zinc/RING finger domain, C3HC4 (zinc finger)"/>
    <property type="match status" value="1"/>
</dbReference>
<sequence length="96" mass="10975">MSSSSTENQMEWRSYTCHEYDAILPCAICREYFVVGKSARRLPCNHLYHCDCIISWLTTSGDDSGLTMWFDVLVLKVDLEEDMEVVTPDLCQSLDG</sequence>
<dbReference type="GO" id="GO:0061630">
    <property type="term" value="F:ubiquitin protein ligase activity"/>
    <property type="evidence" value="ECO:0007669"/>
    <property type="project" value="TreeGrafter"/>
</dbReference>
<dbReference type="InterPro" id="IPR051826">
    <property type="entry name" value="E3_ubiquitin-ligase_domain"/>
</dbReference>
<feature type="domain" description="RING-type" evidence="1">
    <location>
        <begin position="26"/>
        <end position="61"/>
    </location>
</feature>
<dbReference type="GO" id="GO:0006511">
    <property type="term" value="P:ubiquitin-dependent protein catabolic process"/>
    <property type="evidence" value="ECO:0007669"/>
    <property type="project" value="TreeGrafter"/>
</dbReference>
<dbReference type="PANTHER" id="PTHR22765:SF350">
    <property type="entry name" value="GB|AAD18119.1-RELATED"/>
    <property type="match status" value="1"/>
</dbReference>
<dbReference type="InterPro" id="IPR001841">
    <property type="entry name" value="Znf_RING"/>
</dbReference>
<evidence type="ECO:0000313" key="3">
    <source>
        <dbReference type="Proteomes" id="UP000030689"/>
    </source>
</evidence>
<reference evidence="2 3" key="1">
    <citation type="journal article" date="2013" name="Front. Plant Sci.">
        <title>The Reference Genome of the Halophytic Plant Eutrema salsugineum.</title>
        <authorList>
            <person name="Yang R."/>
            <person name="Jarvis D.E."/>
            <person name="Chen H."/>
            <person name="Beilstein M.A."/>
            <person name="Grimwood J."/>
            <person name="Jenkins J."/>
            <person name="Shu S."/>
            <person name="Prochnik S."/>
            <person name="Xin M."/>
            <person name="Ma C."/>
            <person name="Schmutz J."/>
            <person name="Wing R.A."/>
            <person name="Mitchell-Olds T."/>
            <person name="Schumaker K.S."/>
            <person name="Wang X."/>
        </authorList>
    </citation>
    <scope>NUCLEOTIDE SEQUENCE [LARGE SCALE GENOMIC DNA]</scope>
</reference>
<evidence type="ECO:0000259" key="1">
    <source>
        <dbReference type="Pfam" id="PF13639"/>
    </source>
</evidence>